<accession>A0A167KE02</accession>
<evidence type="ECO:0000256" key="1">
    <source>
        <dbReference type="SAM" id="SignalP"/>
    </source>
</evidence>
<evidence type="ECO:0000313" key="3">
    <source>
        <dbReference type="Proteomes" id="UP000077315"/>
    </source>
</evidence>
<dbReference type="GeneID" id="28998015"/>
<protein>
    <submittedName>
        <fullName evidence="2">Uncharacterized protein</fullName>
    </submittedName>
</protein>
<name>A0A167KE02_PHYB8</name>
<dbReference type="EMBL" id="KV440997">
    <property type="protein sequence ID" value="OAD67869.1"/>
    <property type="molecule type" value="Genomic_DNA"/>
</dbReference>
<dbReference type="VEuPathDB" id="FungiDB:PHYBLDRAFT_173781"/>
<gene>
    <name evidence="2" type="ORF">PHYBLDRAFT_173781</name>
</gene>
<organism evidence="2 3">
    <name type="scientific">Phycomyces blakesleeanus (strain ATCC 8743b / DSM 1359 / FGSC 10004 / NBRC 33097 / NRRL 1555)</name>
    <dbReference type="NCBI Taxonomy" id="763407"/>
    <lineage>
        <taxon>Eukaryota</taxon>
        <taxon>Fungi</taxon>
        <taxon>Fungi incertae sedis</taxon>
        <taxon>Mucoromycota</taxon>
        <taxon>Mucoromycotina</taxon>
        <taxon>Mucoromycetes</taxon>
        <taxon>Mucorales</taxon>
        <taxon>Phycomycetaceae</taxon>
        <taxon>Phycomyces</taxon>
    </lineage>
</organism>
<dbReference type="Proteomes" id="UP000077315">
    <property type="component" value="Unassembled WGS sequence"/>
</dbReference>
<reference evidence="3" key="1">
    <citation type="submission" date="2015-06" db="EMBL/GenBank/DDBJ databases">
        <title>Expansion of signal transduction pathways in fungi by whole-genome duplication.</title>
        <authorList>
            <consortium name="DOE Joint Genome Institute"/>
            <person name="Corrochano L.M."/>
            <person name="Kuo A."/>
            <person name="Marcet-Houben M."/>
            <person name="Polaino S."/>
            <person name="Salamov A."/>
            <person name="Villalobos J.M."/>
            <person name="Alvarez M.I."/>
            <person name="Avalos J."/>
            <person name="Benito E.P."/>
            <person name="Benoit I."/>
            <person name="Burger G."/>
            <person name="Camino L.P."/>
            <person name="Canovas D."/>
            <person name="Cerda-Olmedo E."/>
            <person name="Cheng J.-F."/>
            <person name="Dominguez A."/>
            <person name="Elias M."/>
            <person name="Eslava A.P."/>
            <person name="Glaser F."/>
            <person name="Grimwood J."/>
            <person name="Gutierrez G."/>
            <person name="Heitman J."/>
            <person name="Henrissat B."/>
            <person name="Iturriaga E.A."/>
            <person name="Lang B.F."/>
            <person name="Lavin J.L."/>
            <person name="Lee S."/>
            <person name="Li W."/>
            <person name="Lindquist E."/>
            <person name="Lopez-Garcia S."/>
            <person name="Luque E.M."/>
            <person name="Marcos A.T."/>
            <person name="Martin J."/>
            <person name="McCluskey K."/>
            <person name="Medina H.R."/>
            <person name="Miralles-Duran A."/>
            <person name="Miyazaki A."/>
            <person name="Munoz-Torres E."/>
            <person name="Oguiza J.A."/>
            <person name="Ohm R."/>
            <person name="Olmedo M."/>
            <person name="Orejas M."/>
            <person name="Ortiz-Castellanos L."/>
            <person name="Pisabarro A.G."/>
            <person name="Rodriguez-Romero J."/>
            <person name="Ruiz-Herrera J."/>
            <person name="Ruiz-Vazquez R."/>
            <person name="Sanz C."/>
            <person name="Schackwitz W."/>
            <person name="Schmutz J."/>
            <person name="Shahriari M."/>
            <person name="Shelest E."/>
            <person name="Silva-Franco F."/>
            <person name="Soanes D."/>
            <person name="Syed K."/>
            <person name="Tagua V.G."/>
            <person name="Talbot N.J."/>
            <person name="Thon M."/>
            <person name="De vries R.P."/>
            <person name="Wiebenga A."/>
            <person name="Yadav J.S."/>
            <person name="Braun E.L."/>
            <person name="Baker S."/>
            <person name="Garre V."/>
            <person name="Horwitz B."/>
            <person name="Torres-Martinez S."/>
            <person name="Idnurm A."/>
            <person name="Herrera-Estrella A."/>
            <person name="Gabaldon T."/>
            <person name="Grigoriev I.V."/>
        </authorList>
    </citation>
    <scope>NUCLEOTIDE SEQUENCE [LARGE SCALE GENOMIC DNA]</scope>
    <source>
        <strain evidence="3">NRRL 1555(-)</strain>
    </source>
</reference>
<dbReference type="InParanoid" id="A0A167KE02"/>
<dbReference type="AlphaFoldDB" id="A0A167KE02"/>
<proteinExistence type="predicted"/>
<feature type="signal peptide" evidence="1">
    <location>
        <begin position="1"/>
        <end position="19"/>
    </location>
</feature>
<dbReference type="RefSeq" id="XP_018285909.1">
    <property type="nucleotide sequence ID" value="XM_018437109.1"/>
</dbReference>
<feature type="chain" id="PRO_5007889322" evidence="1">
    <location>
        <begin position="20"/>
        <end position="195"/>
    </location>
</feature>
<evidence type="ECO:0000313" key="2">
    <source>
        <dbReference type="EMBL" id="OAD67869.1"/>
    </source>
</evidence>
<keyword evidence="1" id="KW-0732">Signal</keyword>
<keyword evidence="3" id="KW-1185">Reference proteome</keyword>
<sequence length="195" mass="22116">MFAIMVSLSISRLIISADSHCIIWYILCQCIAHFTRPVTIVVALAVHEILKRPIVKIVISLPFYLKMTVSFALPQFVVPIHLALITSLNIVSPNVQNAKPAYIGDIIKQSRSKLTTPYIIFNKQYTKRVCHCPNILLQKRMNMPRIISSLDSGPKVTSPKLSAFVVKCQYTESLNFLKDSILLVLWINSFPQLYL</sequence>